<dbReference type="PANTHER" id="PTHR12131:SF25">
    <property type="entry name" value="DEXH-BOX ATP-DEPENDENT RNA HELICASE DEXH9"/>
    <property type="match status" value="1"/>
</dbReference>
<evidence type="ECO:0000256" key="7">
    <source>
        <dbReference type="ARBA" id="ARBA00023242"/>
    </source>
</evidence>
<proteinExistence type="inferred from homology"/>
<comment type="subcellular location">
    <subcellularLocation>
        <location evidence="1">Nucleus</location>
    </subcellularLocation>
</comment>
<dbReference type="Pfam" id="PF13234">
    <property type="entry name" value="MTR4_beta-barrel"/>
    <property type="match status" value="1"/>
</dbReference>
<keyword evidence="3" id="KW-0547">Nucleotide-binding</keyword>
<evidence type="ECO:0000259" key="12">
    <source>
        <dbReference type="PROSITE" id="PS51194"/>
    </source>
</evidence>
<dbReference type="FunFam" id="1.10.3380.30:FF:000009">
    <property type="entry name" value="DExH-box ATP-dependent RNA helicase DExH9"/>
    <property type="match status" value="1"/>
</dbReference>
<keyword evidence="14" id="KW-1185">Reference proteome</keyword>
<reference evidence="13 14" key="1">
    <citation type="journal article" date="2019" name="Plant Biotechnol. J.">
        <title>The red bayberry genome and genetic basis of sex determination.</title>
        <authorList>
            <person name="Jia H.M."/>
            <person name="Jia H.J."/>
            <person name="Cai Q.L."/>
            <person name="Wang Y."/>
            <person name="Zhao H.B."/>
            <person name="Yang W.F."/>
            <person name="Wang G.Y."/>
            <person name="Li Y.H."/>
            <person name="Zhan D.L."/>
            <person name="Shen Y.T."/>
            <person name="Niu Q.F."/>
            <person name="Chang L."/>
            <person name="Qiu J."/>
            <person name="Zhao L."/>
            <person name="Xie H.B."/>
            <person name="Fu W.Y."/>
            <person name="Jin J."/>
            <person name="Li X.W."/>
            <person name="Jiao Y."/>
            <person name="Zhou C.C."/>
            <person name="Tu T."/>
            <person name="Chai C.Y."/>
            <person name="Gao J.L."/>
            <person name="Fan L.J."/>
            <person name="van de Weg E."/>
            <person name="Wang J.Y."/>
            <person name="Gao Z.S."/>
        </authorList>
    </citation>
    <scope>NUCLEOTIDE SEQUENCE [LARGE SCALE GENOMIC DNA]</scope>
    <source>
        <tissue evidence="13">Leaves</tissue>
    </source>
</reference>
<dbReference type="GO" id="GO:0005654">
    <property type="term" value="C:nucleoplasm"/>
    <property type="evidence" value="ECO:0007669"/>
    <property type="project" value="UniProtKB-ARBA"/>
</dbReference>
<feature type="domain" description="Helicase ATP-binding" evidence="11">
    <location>
        <begin position="83"/>
        <end position="239"/>
    </location>
</feature>
<dbReference type="FunFam" id="3.40.50.300:FF:000141">
    <property type="entry name" value="ATP-dependent RNA helicase DOB1"/>
    <property type="match status" value="1"/>
</dbReference>
<dbReference type="GO" id="GO:0006401">
    <property type="term" value="P:RNA catabolic process"/>
    <property type="evidence" value="ECO:0007669"/>
    <property type="project" value="InterPro"/>
</dbReference>
<dbReference type="Proteomes" id="UP000516437">
    <property type="component" value="Chromosome 5"/>
</dbReference>
<evidence type="ECO:0000256" key="5">
    <source>
        <dbReference type="ARBA" id="ARBA00022806"/>
    </source>
</evidence>
<dbReference type="InterPro" id="IPR048392">
    <property type="entry name" value="MTR4-like_stalk"/>
</dbReference>
<dbReference type="Gene3D" id="3.40.50.300">
    <property type="entry name" value="P-loop containing nucleotide triphosphate hydrolases"/>
    <property type="match status" value="2"/>
</dbReference>
<feature type="domain" description="Helicase C-terminal" evidence="12">
    <location>
        <begin position="314"/>
        <end position="557"/>
    </location>
</feature>
<dbReference type="Pfam" id="PF21408">
    <property type="entry name" value="MTR4-like_stalk"/>
    <property type="match status" value="1"/>
</dbReference>
<dbReference type="PANTHER" id="PTHR12131">
    <property type="entry name" value="ATP-DEPENDENT RNA AND DNA HELICASE"/>
    <property type="match status" value="1"/>
</dbReference>
<name>A0A6A1VIE8_9ROSI</name>
<dbReference type="GO" id="GO:0003723">
    <property type="term" value="F:RNA binding"/>
    <property type="evidence" value="ECO:0007669"/>
    <property type="project" value="InterPro"/>
</dbReference>
<dbReference type="PROSITE" id="PS51194">
    <property type="entry name" value="HELICASE_CTER"/>
    <property type="match status" value="1"/>
</dbReference>
<keyword evidence="5" id="KW-0347">Helicase</keyword>
<dbReference type="InterPro" id="IPR027417">
    <property type="entry name" value="P-loop_NTPase"/>
</dbReference>
<evidence type="ECO:0000256" key="3">
    <source>
        <dbReference type="ARBA" id="ARBA00022741"/>
    </source>
</evidence>
<gene>
    <name evidence="13" type="ORF">CJ030_MR5G025133</name>
</gene>
<dbReference type="OrthoDB" id="64767at2759"/>
<dbReference type="Gene3D" id="1.20.1500.20">
    <property type="match status" value="1"/>
</dbReference>
<evidence type="ECO:0000259" key="11">
    <source>
        <dbReference type="PROSITE" id="PS51192"/>
    </source>
</evidence>
<dbReference type="InterPro" id="IPR001650">
    <property type="entry name" value="Helicase_C-like"/>
</dbReference>
<dbReference type="InterPro" id="IPR014001">
    <property type="entry name" value="Helicase_ATP-bd"/>
</dbReference>
<dbReference type="PIRSF" id="PIRSF005198">
    <property type="entry name" value="Antiviral_helicase_SKI2"/>
    <property type="match status" value="1"/>
</dbReference>
<evidence type="ECO:0000313" key="14">
    <source>
        <dbReference type="Proteomes" id="UP000516437"/>
    </source>
</evidence>
<evidence type="ECO:0000256" key="4">
    <source>
        <dbReference type="ARBA" id="ARBA00022801"/>
    </source>
</evidence>
<dbReference type="InterPro" id="IPR025696">
    <property type="entry name" value="Beta-barrel_MTR4"/>
</dbReference>
<dbReference type="Pfam" id="PF00270">
    <property type="entry name" value="DEAD"/>
    <property type="match status" value="1"/>
</dbReference>
<comment type="caution">
    <text evidence="13">The sequence shown here is derived from an EMBL/GenBank/DDBJ whole genome shotgun (WGS) entry which is preliminary data.</text>
</comment>
<dbReference type="CDD" id="cd18795">
    <property type="entry name" value="SF2_C_Ski2"/>
    <property type="match status" value="1"/>
</dbReference>
<dbReference type="AlphaFoldDB" id="A0A6A1VIE8"/>
<evidence type="ECO:0000256" key="6">
    <source>
        <dbReference type="ARBA" id="ARBA00022840"/>
    </source>
</evidence>
<dbReference type="Gene3D" id="1.10.3380.30">
    <property type="match status" value="1"/>
</dbReference>
<dbReference type="Gene3D" id="2.40.30.300">
    <property type="match status" value="1"/>
</dbReference>
<dbReference type="InterPro" id="IPR011545">
    <property type="entry name" value="DEAD/DEAH_box_helicase_dom"/>
</dbReference>
<keyword evidence="6" id="KW-0067">ATP-binding</keyword>
<protein>
    <recommendedName>
        <fullName evidence="2">RNA helicase</fullName>
        <ecNumber evidence="2">3.6.4.13</ecNumber>
    </recommendedName>
</protein>
<dbReference type="Pfam" id="PF08148">
    <property type="entry name" value="DSHCT"/>
    <property type="match status" value="1"/>
</dbReference>
<dbReference type="GO" id="GO:0016787">
    <property type="term" value="F:hydrolase activity"/>
    <property type="evidence" value="ECO:0007669"/>
    <property type="project" value="UniProtKB-KW"/>
</dbReference>
<evidence type="ECO:0000256" key="10">
    <source>
        <dbReference type="SAM" id="MobiDB-lite"/>
    </source>
</evidence>
<dbReference type="FunFam" id="1.20.1500.20:FF:000002">
    <property type="entry name" value="DEAD/DEAH box helicase, putative"/>
    <property type="match status" value="1"/>
</dbReference>
<sequence length="1011" mass="114450">MEDLVESLKRKSAEDPPGEPLLSQKRQQTENDSAPANDGEPLACLHDVSYPESYVPPPPPFSSSAEPAKVFEFTLDPFQSEAIKCLENGESVMVSAHTSAGKTVVALYAIAMSLRNKQRVIYTSPIKALSNQKYREFKQEFSDVGLMTGDVTIEPNASCLVMTTEIWRSMQYKGSEVTREVAWIIFDEVHYMRDRERGVVWEESIVMAPKNSRFVFLSATVPNAKEFADWVAKGHQQPCHIVYTDYRPTPLQHYIFPSGGDGLYLVVDEKGKFREDSFQKALNALVPASEADKKKENGKWQKGLNMGRVGEESDIFKMVKMIIQRQYDPVILFSFSKRECEFLAMQMAKLDLNGDDEKVNVETIFWSAMDILSDDDKKLPQASSYSASVSNILPLLKRGIGVHHSGLLPILKEVIEILFQEGLIKCLFATETFSIGLNMPAKTVVFTNVRKFDGDKFRWISSGEYIQMSGRAGRRGIDKRGICILMVDEKLEPSTAKMMLKGNADCLNSAFHLSYNMILNQMRCEDGDPETLLRNSFYQFQADRAIPSLEKQVKDLEEARDSILIEEEDSLKNYYDLLQQYKSLKKDVRDIVFSPKFCLPFLQARRLVCIECTGTGEVSPSISIKDQVTWGVIINFERVKSASEEDASRKPEDANYMVDILTRCVVSKDGVAKKTIKIVPLKEPGEPIVVSIPISQANPYFCSIISLSSILMVIPKDLLPLEARQNTLKKVSEVISRFAEKGVPLLDPEEDLKIQSSSYKKAARRIEALESLFDKHEIAKSPLIEQKLKVLHKKQELTAKIKFLKKMIRSSSALAFKDEFKARKRVLRRLGYVTSDDVVELKGRVACEISSADELTLSELMFNGVLKDITVEEMVSLLSCFVWQEKLQNATKPREELDLLFAQLQDTARKVAKVQLECKVQIDVENFVCSFRPDIMEAVYAWAKGSKFYEIMEITQVFEGSLIRAIRRLEEVLQQLILAAKSIGETELESKFEDAVSKIKRDIVFAASLYL</sequence>
<dbReference type="GO" id="GO:0000460">
    <property type="term" value="P:maturation of 5.8S rRNA"/>
    <property type="evidence" value="ECO:0007669"/>
    <property type="project" value="TreeGrafter"/>
</dbReference>
<dbReference type="SMART" id="SM00487">
    <property type="entry name" value="DEXDc"/>
    <property type="match status" value="1"/>
</dbReference>
<dbReference type="InterPro" id="IPR050699">
    <property type="entry name" value="RNA-DNA_Helicase"/>
</dbReference>
<dbReference type="InterPro" id="IPR016438">
    <property type="entry name" value="SKI2-like"/>
</dbReference>
<keyword evidence="4" id="KW-0378">Hydrolase</keyword>
<dbReference type="SMART" id="SM00490">
    <property type="entry name" value="HELICc"/>
    <property type="match status" value="1"/>
</dbReference>
<dbReference type="FunFam" id="2.40.30.300:FF:000003">
    <property type="entry name" value="DEAD-box family ATP dependent helicase"/>
    <property type="match status" value="1"/>
</dbReference>
<keyword evidence="7" id="KW-0539">Nucleus</keyword>
<feature type="compositionally biased region" description="Polar residues" evidence="10">
    <location>
        <begin position="24"/>
        <end position="34"/>
    </location>
</feature>
<dbReference type="Pfam" id="PF00271">
    <property type="entry name" value="Helicase_C"/>
    <property type="match status" value="1"/>
</dbReference>
<dbReference type="SMART" id="SM01142">
    <property type="entry name" value="DSHCT"/>
    <property type="match status" value="1"/>
</dbReference>
<dbReference type="GO" id="GO:0003724">
    <property type="term" value="F:RNA helicase activity"/>
    <property type="evidence" value="ECO:0007669"/>
    <property type="project" value="UniProtKB-EC"/>
</dbReference>
<evidence type="ECO:0000256" key="2">
    <source>
        <dbReference type="ARBA" id="ARBA00012552"/>
    </source>
</evidence>
<dbReference type="InterPro" id="IPR012961">
    <property type="entry name" value="Ski2/MTR4_C"/>
</dbReference>
<comment type="similarity">
    <text evidence="9">Belongs to the DExH box helicase family. SKI2 subfamily.</text>
</comment>
<dbReference type="EMBL" id="RXIC02000023">
    <property type="protein sequence ID" value="KAB1212365.1"/>
    <property type="molecule type" value="Genomic_DNA"/>
</dbReference>
<dbReference type="SUPFAM" id="SSF52540">
    <property type="entry name" value="P-loop containing nucleoside triphosphate hydrolases"/>
    <property type="match status" value="1"/>
</dbReference>
<evidence type="ECO:0000313" key="13">
    <source>
        <dbReference type="EMBL" id="KAB1212365.1"/>
    </source>
</evidence>
<dbReference type="GO" id="GO:0005524">
    <property type="term" value="F:ATP binding"/>
    <property type="evidence" value="ECO:0007669"/>
    <property type="project" value="UniProtKB-KW"/>
</dbReference>
<comment type="catalytic activity">
    <reaction evidence="8">
        <text>ATP + H2O = ADP + phosphate + H(+)</text>
        <dbReference type="Rhea" id="RHEA:13065"/>
        <dbReference type="ChEBI" id="CHEBI:15377"/>
        <dbReference type="ChEBI" id="CHEBI:15378"/>
        <dbReference type="ChEBI" id="CHEBI:30616"/>
        <dbReference type="ChEBI" id="CHEBI:43474"/>
        <dbReference type="ChEBI" id="CHEBI:456216"/>
        <dbReference type="EC" id="3.6.4.13"/>
    </reaction>
</comment>
<dbReference type="PROSITE" id="PS51192">
    <property type="entry name" value="HELICASE_ATP_BIND_1"/>
    <property type="match status" value="1"/>
</dbReference>
<feature type="compositionally biased region" description="Basic and acidic residues" evidence="10">
    <location>
        <begin position="1"/>
        <end position="14"/>
    </location>
</feature>
<dbReference type="EC" id="3.6.4.13" evidence="2"/>
<accession>A0A6A1VIE8</accession>
<evidence type="ECO:0000256" key="9">
    <source>
        <dbReference type="ARBA" id="ARBA00061045"/>
    </source>
</evidence>
<dbReference type="FunFam" id="3.40.50.300:FF:000083">
    <property type="entry name" value="ATP-dependent RNA helicase DOB1"/>
    <property type="match status" value="1"/>
</dbReference>
<evidence type="ECO:0000256" key="1">
    <source>
        <dbReference type="ARBA" id="ARBA00004123"/>
    </source>
</evidence>
<evidence type="ECO:0000256" key="8">
    <source>
        <dbReference type="ARBA" id="ARBA00047984"/>
    </source>
</evidence>
<feature type="region of interest" description="Disordered" evidence="10">
    <location>
        <begin position="1"/>
        <end position="42"/>
    </location>
</feature>
<organism evidence="13 14">
    <name type="scientific">Morella rubra</name>
    <name type="common">Chinese bayberry</name>
    <dbReference type="NCBI Taxonomy" id="262757"/>
    <lineage>
        <taxon>Eukaryota</taxon>
        <taxon>Viridiplantae</taxon>
        <taxon>Streptophyta</taxon>
        <taxon>Embryophyta</taxon>
        <taxon>Tracheophyta</taxon>
        <taxon>Spermatophyta</taxon>
        <taxon>Magnoliopsida</taxon>
        <taxon>eudicotyledons</taxon>
        <taxon>Gunneridae</taxon>
        <taxon>Pentapetalae</taxon>
        <taxon>rosids</taxon>
        <taxon>fabids</taxon>
        <taxon>Fagales</taxon>
        <taxon>Myricaceae</taxon>
        <taxon>Morella</taxon>
    </lineage>
</organism>